<protein>
    <recommendedName>
        <fullName evidence="2">Prephenate dehydrogenase [NADP(+)]</fullName>
        <shortName evidence="2">PRDH</shortName>
        <ecNumber evidence="2">1.3.1.13</ecNumber>
    </recommendedName>
</protein>
<dbReference type="GO" id="GO:0008977">
    <property type="term" value="F:prephenate dehydrogenase (NAD+) activity"/>
    <property type="evidence" value="ECO:0007669"/>
    <property type="project" value="InterPro"/>
</dbReference>
<keyword evidence="1 2" id="KW-0560">Oxidoreductase</keyword>
<reference evidence="4" key="1">
    <citation type="journal article" date="2020" name="Fungal Divers.">
        <title>Resolving the Mortierellaceae phylogeny through synthesis of multi-gene phylogenetics and phylogenomics.</title>
        <authorList>
            <person name="Vandepol N."/>
            <person name="Liber J."/>
            <person name="Desiro A."/>
            <person name="Na H."/>
            <person name="Kennedy M."/>
            <person name="Barry K."/>
            <person name="Grigoriev I.V."/>
            <person name="Miller A.N."/>
            <person name="O'Donnell K."/>
            <person name="Stajich J.E."/>
            <person name="Bonito G."/>
        </authorList>
    </citation>
    <scope>NUCLEOTIDE SEQUENCE</scope>
    <source>
        <strain evidence="4">NVP60</strain>
    </source>
</reference>
<comment type="pathway">
    <text evidence="2">Amino-acid biosynthesis; L-tyrosine biosynthesis; (4-hydroxyphenyl)pyruvate from prephenate (NADP(+) route): step 1/1.</text>
</comment>
<keyword evidence="2" id="KW-0827">Tyrosine biosynthesis</keyword>
<dbReference type="PIRSF" id="PIRSF036510">
    <property type="entry name" value="PDH_fung"/>
    <property type="match status" value="1"/>
</dbReference>
<proteinExistence type="inferred from homology"/>
<keyword evidence="5" id="KW-1185">Reference proteome</keyword>
<comment type="similarity">
    <text evidence="2">Belongs to the prephenate/arogenate dehydrogenase family.</text>
</comment>
<dbReference type="Proteomes" id="UP000823405">
    <property type="component" value="Unassembled WGS sequence"/>
</dbReference>
<comment type="catalytic activity">
    <reaction evidence="2">
        <text>prephenate + NADP(+) = 3-(4-hydroxyphenyl)pyruvate + CO2 + NADPH</text>
        <dbReference type="Rhea" id="RHEA:21640"/>
        <dbReference type="ChEBI" id="CHEBI:16526"/>
        <dbReference type="ChEBI" id="CHEBI:29934"/>
        <dbReference type="ChEBI" id="CHEBI:36242"/>
        <dbReference type="ChEBI" id="CHEBI:57783"/>
        <dbReference type="ChEBI" id="CHEBI:58349"/>
        <dbReference type="EC" id="1.3.1.13"/>
    </reaction>
</comment>
<dbReference type="Gene3D" id="1.10.3660.10">
    <property type="entry name" value="6-phosphogluconate dehydrogenase C-terminal like domain"/>
    <property type="match status" value="2"/>
</dbReference>
<evidence type="ECO:0000256" key="2">
    <source>
        <dbReference type="PIRNR" id="PIRNR036510"/>
    </source>
</evidence>
<dbReference type="PROSITE" id="PS51176">
    <property type="entry name" value="PDH_ADH"/>
    <property type="match status" value="1"/>
</dbReference>
<dbReference type="SUPFAM" id="SSF51735">
    <property type="entry name" value="NAD(P)-binding Rossmann-fold domains"/>
    <property type="match status" value="1"/>
</dbReference>
<dbReference type="Pfam" id="PF03807">
    <property type="entry name" value="F420_oxidored"/>
    <property type="match status" value="1"/>
</dbReference>
<dbReference type="EMBL" id="JAAAIN010001942">
    <property type="protein sequence ID" value="KAG0299083.1"/>
    <property type="molecule type" value="Genomic_DNA"/>
</dbReference>
<dbReference type="InterPro" id="IPR050812">
    <property type="entry name" value="Preph/Arog_dehydrog"/>
</dbReference>
<keyword evidence="2" id="KW-0521">NADP</keyword>
<dbReference type="AlphaFoldDB" id="A0A9P6QXB6"/>
<gene>
    <name evidence="4" type="primary">TYR1</name>
    <name evidence="4" type="ORF">BGZ97_003895</name>
</gene>
<sequence>MANSNSTSNIPREETIVEMESIQLGIIGMGDMGKLYARTLSAAGWKNVNVCDMPNKYEALCEEFAGTEIRVMKDGHLVSRQSDWILYSVPAEFIDSVVATYGPSTKIGAIVAGQTSVKAPEIAAFEKHLPEDVYIITCHSMHGPAVSSKGQPLVIINHRGTAETLALVERILSCFESEIAHLSYKEHDRITADTQAVTHMAFLSMGTTWKHQDNFPWFDATYTGGIENVKVNMTMRILSNKWHVYAGLAILNPSAKAQVRQYSLSVAALFKLMIQEKEEEFVARIRAAGEFVFGNRGSREPILLSDNLLDQYSLGSVPKDKRKPNSHLSLLAMVDCWYQLKMNPYSHMVCQTPLFRFWLGISEYLFLNEDFLQDAMQAALYEKEIREDDMEFMMSARGWQECIALGNMEGYRVRFEDTSQFFKSRFGEAAVVGKQMIEMITRKTNPSTTAPMVTTTVAP</sequence>
<keyword evidence="2" id="KW-0028">Amino-acid biosynthesis</keyword>
<dbReference type="InterPro" id="IPR008927">
    <property type="entry name" value="6-PGluconate_DH-like_C_sf"/>
</dbReference>
<dbReference type="PANTHER" id="PTHR21363">
    <property type="entry name" value="PREPHENATE DEHYDROGENASE"/>
    <property type="match status" value="1"/>
</dbReference>
<dbReference type="FunFam" id="3.40.50.720:FF:000339">
    <property type="entry name" value="Prephenate dehydrogenase [NADP(+)]"/>
    <property type="match status" value="1"/>
</dbReference>
<dbReference type="GO" id="GO:0004665">
    <property type="term" value="F:prephenate dehydrogenase (NADP+) activity"/>
    <property type="evidence" value="ECO:0007669"/>
    <property type="project" value="UniProtKB-UniRule"/>
</dbReference>
<dbReference type="PANTHER" id="PTHR21363:SF0">
    <property type="entry name" value="PREPHENATE DEHYDROGENASE [NADP(+)]"/>
    <property type="match status" value="1"/>
</dbReference>
<dbReference type="Gene3D" id="3.40.50.720">
    <property type="entry name" value="NAD(P)-binding Rossmann-like Domain"/>
    <property type="match status" value="1"/>
</dbReference>
<dbReference type="EC" id="1.3.1.13" evidence="2"/>
<feature type="domain" description="Prephenate/arogenate dehydrogenase" evidence="3">
    <location>
        <begin position="22"/>
        <end position="303"/>
    </location>
</feature>
<evidence type="ECO:0000259" key="3">
    <source>
        <dbReference type="PROSITE" id="PS51176"/>
    </source>
</evidence>
<dbReference type="GO" id="GO:0070403">
    <property type="term" value="F:NAD+ binding"/>
    <property type="evidence" value="ECO:0007669"/>
    <property type="project" value="TreeGrafter"/>
</dbReference>
<dbReference type="InterPro" id="IPR028939">
    <property type="entry name" value="P5C_Rdtase_cat_N"/>
</dbReference>
<comment type="caution">
    <text evidence="4">The sequence shown here is derived from an EMBL/GenBank/DDBJ whole genome shotgun (WGS) entry which is preliminary data.</text>
</comment>
<dbReference type="InterPro" id="IPR003099">
    <property type="entry name" value="Prephen_DH"/>
</dbReference>
<dbReference type="GO" id="GO:0006571">
    <property type="term" value="P:tyrosine biosynthetic process"/>
    <property type="evidence" value="ECO:0007669"/>
    <property type="project" value="UniProtKB-UniRule"/>
</dbReference>
<dbReference type="InterPro" id="IPR012385">
    <property type="entry name" value="Prephenate_DH_fun"/>
</dbReference>
<evidence type="ECO:0000313" key="4">
    <source>
        <dbReference type="EMBL" id="KAG0299083.1"/>
    </source>
</evidence>
<dbReference type="OrthoDB" id="5399569at2759"/>
<dbReference type="SUPFAM" id="SSF48179">
    <property type="entry name" value="6-phosphogluconate dehydrogenase C-terminal domain-like"/>
    <property type="match status" value="2"/>
</dbReference>
<organism evidence="4 5">
    <name type="scientific">Linnemannia gamsii</name>
    <dbReference type="NCBI Taxonomy" id="64522"/>
    <lineage>
        <taxon>Eukaryota</taxon>
        <taxon>Fungi</taxon>
        <taxon>Fungi incertae sedis</taxon>
        <taxon>Mucoromycota</taxon>
        <taxon>Mortierellomycotina</taxon>
        <taxon>Mortierellomycetes</taxon>
        <taxon>Mortierellales</taxon>
        <taxon>Mortierellaceae</taxon>
        <taxon>Linnemannia</taxon>
    </lineage>
</organism>
<accession>A0A9P6QXB6</accession>
<evidence type="ECO:0000256" key="1">
    <source>
        <dbReference type="ARBA" id="ARBA00023002"/>
    </source>
</evidence>
<name>A0A9P6QXB6_9FUNG</name>
<evidence type="ECO:0000313" key="5">
    <source>
        <dbReference type="Proteomes" id="UP000823405"/>
    </source>
</evidence>
<dbReference type="InterPro" id="IPR036291">
    <property type="entry name" value="NAD(P)-bd_dom_sf"/>
</dbReference>
<keyword evidence="2" id="KW-0057">Aromatic amino acid biosynthesis</keyword>